<comment type="caution">
    <text evidence="2">The sequence shown here is derived from an EMBL/GenBank/DDBJ whole genome shotgun (WGS) entry which is preliminary data.</text>
</comment>
<dbReference type="Proteomes" id="UP001172684">
    <property type="component" value="Unassembled WGS sequence"/>
</dbReference>
<evidence type="ECO:0000313" key="2">
    <source>
        <dbReference type="EMBL" id="KAJ9662846.1"/>
    </source>
</evidence>
<keyword evidence="3" id="KW-1185">Reference proteome</keyword>
<reference evidence="2" key="1">
    <citation type="submission" date="2022-10" db="EMBL/GenBank/DDBJ databases">
        <title>Culturing micro-colonial fungi from biological soil crusts in the Mojave desert and describing Neophaeococcomyces mojavensis, and introducing the new genera and species Taxawa tesnikishii.</title>
        <authorList>
            <person name="Kurbessoian T."/>
            <person name="Stajich J.E."/>
        </authorList>
    </citation>
    <scope>NUCLEOTIDE SEQUENCE</scope>
    <source>
        <strain evidence="2">TK_1</strain>
    </source>
</reference>
<name>A0ABQ9NNP5_9PEZI</name>
<feature type="region of interest" description="Disordered" evidence="1">
    <location>
        <begin position="1"/>
        <end position="47"/>
    </location>
</feature>
<proteinExistence type="predicted"/>
<organism evidence="2 3">
    <name type="scientific">Coniosporium apollinis</name>
    <dbReference type="NCBI Taxonomy" id="61459"/>
    <lineage>
        <taxon>Eukaryota</taxon>
        <taxon>Fungi</taxon>
        <taxon>Dikarya</taxon>
        <taxon>Ascomycota</taxon>
        <taxon>Pezizomycotina</taxon>
        <taxon>Dothideomycetes</taxon>
        <taxon>Dothideomycetes incertae sedis</taxon>
        <taxon>Coniosporium</taxon>
    </lineage>
</organism>
<evidence type="ECO:0000313" key="3">
    <source>
        <dbReference type="Proteomes" id="UP001172684"/>
    </source>
</evidence>
<feature type="region of interest" description="Disordered" evidence="1">
    <location>
        <begin position="77"/>
        <end position="104"/>
    </location>
</feature>
<protein>
    <submittedName>
        <fullName evidence="2">Uncharacterized protein</fullName>
    </submittedName>
</protein>
<accession>A0ABQ9NNP5</accession>
<dbReference type="EMBL" id="JAPDRL010000047">
    <property type="protein sequence ID" value="KAJ9662846.1"/>
    <property type="molecule type" value="Genomic_DNA"/>
</dbReference>
<evidence type="ECO:0000256" key="1">
    <source>
        <dbReference type="SAM" id="MobiDB-lite"/>
    </source>
</evidence>
<feature type="compositionally biased region" description="Polar residues" evidence="1">
    <location>
        <begin position="31"/>
        <end position="45"/>
    </location>
</feature>
<sequence>MAPVANGVPAKAKSMAGGPPARKPPLKTRRLSTPSVPNGLTTASLPNPPSAYEIMAHRIANRVAEFAENITFAERPKVVQQPEAPHAQDAGDAVSSAPGGKKQPRKLEIRLPQTSPDSVAFSAPFLDNTLSKMLDLQSRMLKSGNEVNKNENVDEKLKKELFAQSAELSKIIALICAEKARQSA</sequence>
<gene>
    <name evidence="2" type="ORF">H2201_005927</name>
</gene>